<accession>A0A2X2VYA4</accession>
<organism evidence="1 2">
    <name type="scientific">Clostridium cochlearium</name>
    <dbReference type="NCBI Taxonomy" id="1494"/>
    <lineage>
        <taxon>Bacteria</taxon>
        <taxon>Bacillati</taxon>
        <taxon>Bacillota</taxon>
        <taxon>Clostridia</taxon>
        <taxon>Eubacteriales</taxon>
        <taxon>Clostridiaceae</taxon>
        <taxon>Clostridium</taxon>
    </lineage>
</organism>
<evidence type="ECO:0000313" key="1">
    <source>
        <dbReference type="EMBL" id="SQB33638.1"/>
    </source>
</evidence>
<dbReference type="AlphaFoldDB" id="A0A2X2VYA4"/>
<gene>
    <name evidence="1" type="ORF">NCTC13028_00617</name>
</gene>
<evidence type="ECO:0000313" key="2">
    <source>
        <dbReference type="Proteomes" id="UP000250223"/>
    </source>
</evidence>
<name>A0A2X2VYA4_CLOCO</name>
<sequence length="86" mass="10159">MAMYNSVYNNNQGSFNNPRQKLWAVLIADSNSANYWRPVIVTNDYQEAQQEAKYQINYNRWYVHNMLDKVLLVEVVPMDFVITPNV</sequence>
<dbReference type="RefSeq" id="WP_111921219.1">
    <property type="nucleotide sequence ID" value="NZ_JAHLNT010000004.1"/>
</dbReference>
<proteinExistence type="predicted"/>
<reference evidence="1 2" key="1">
    <citation type="submission" date="2018-06" db="EMBL/GenBank/DDBJ databases">
        <authorList>
            <consortium name="Pathogen Informatics"/>
            <person name="Doyle S."/>
        </authorList>
    </citation>
    <scope>NUCLEOTIDE SEQUENCE [LARGE SCALE GENOMIC DNA]</scope>
    <source>
        <strain evidence="1 2">NCTC13028</strain>
    </source>
</reference>
<dbReference type="Proteomes" id="UP000250223">
    <property type="component" value="Unassembled WGS sequence"/>
</dbReference>
<protein>
    <submittedName>
        <fullName evidence="1">Uncharacterized protein</fullName>
    </submittedName>
</protein>
<dbReference type="EMBL" id="UAWC01000001">
    <property type="protein sequence ID" value="SQB33638.1"/>
    <property type="molecule type" value="Genomic_DNA"/>
</dbReference>